<organism evidence="3 4">
    <name type="scientific">Exophiala aquamarina CBS 119918</name>
    <dbReference type="NCBI Taxonomy" id="1182545"/>
    <lineage>
        <taxon>Eukaryota</taxon>
        <taxon>Fungi</taxon>
        <taxon>Dikarya</taxon>
        <taxon>Ascomycota</taxon>
        <taxon>Pezizomycotina</taxon>
        <taxon>Eurotiomycetes</taxon>
        <taxon>Chaetothyriomycetidae</taxon>
        <taxon>Chaetothyriales</taxon>
        <taxon>Herpotrichiellaceae</taxon>
        <taxon>Exophiala</taxon>
    </lineage>
</organism>
<dbReference type="STRING" id="1182545.A0A072P6J6"/>
<evidence type="ECO:0000259" key="2">
    <source>
        <dbReference type="Pfam" id="PF26335"/>
    </source>
</evidence>
<dbReference type="InterPro" id="IPR051478">
    <property type="entry name" value="Beta-lactamase-like_AB/R"/>
</dbReference>
<dbReference type="SUPFAM" id="SSF56601">
    <property type="entry name" value="beta-lactamase/transpeptidase-like"/>
    <property type="match status" value="1"/>
</dbReference>
<dbReference type="Proteomes" id="UP000027920">
    <property type="component" value="Unassembled WGS sequence"/>
</dbReference>
<comment type="caution">
    <text evidence="3">The sequence shown here is derived from an EMBL/GenBank/DDBJ whole genome shotgun (WGS) entry which is preliminary data.</text>
</comment>
<evidence type="ECO:0000313" key="4">
    <source>
        <dbReference type="Proteomes" id="UP000027920"/>
    </source>
</evidence>
<evidence type="ECO:0000313" key="3">
    <source>
        <dbReference type="EMBL" id="KEF54903.1"/>
    </source>
</evidence>
<reference evidence="3 4" key="1">
    <citation type="submission" date="2013-03" db="EMBL/GenBank/DDBJ databases">
        <title>The Genome Sequence of Exophiala aquamarina CBS 119918.</title>
        <authorList>
            <consortium name="The Broad Institute Genomics Platform"/>
            <person name="Cuomo C."/>
            <person name="de Hoog S."/>
            <person name="Gorbushina A."/>
            <person name="Walker B."/>
            <person name="Young S.K."/>
            <person name="Zeng Q."/>
            <person name="Gargeya S."/>
            <person name="Fitzgerald M."/>
            <person name="Haas B."/>
            <person name="Abouelleil A."/>
            <person name="Allen A.W."/>
            <person name="Alvarado L."/>
            <person name="Arachchi H.M."/>
            <person name="Berlin A.M."/>
            <person name="Chapman S.B."/>
            <person name="Gainer-Dewar J."/>
            <person name="Goldberg J."/>
            <person name="Griggs A."/>
            <person name="Gujja S."/>
            <person name="Hansen M."/>
            <person name="Howarth C."/>
            <person name="Imamovic A."/>
            <person name="Ireland A."/>
            <person name="Larimer J."/>
            <person name="McCowan C."/>
            <person name="Murphy C."/>
            <person name="Pearson M."/>
            <person name="Poon T.W."/>
            <person name="Priest M."/>
            <person name="Roberts A."/>
            <person name="Saif S."/>
            <person name="Shea T."/>
            <person name="Sisk P."/>
            <person name="Sykes S."/>
            <person name="Wortman J."/>
            <person name="Nusbaum C."/>
            <person name="Birren B."/>
        </authorList>
    </citation>
    <scope>NUCLEOTIDE SEQUENCE [LARGE SCALE GENOMIC DNA]</scope>
    <source>
        <strain evidence="3 4">CBS 119918</strain>
    </source>
</reference>
<dbReference type="EMBL" id="AMGV01000009">
    <property type="protein sequence ID" value="KEF54903.1"/>
    <property type="molecule type" value="Genomic_DNA"/>
</dbReference>
<dbReference type="AlphaFoldDB" id="A0A072P6J6"/>
<gene>
    <name evidence="3" type="ORF">A1O9_09346</name>
</gene>
<dbReference type="InterPro" id="IPR001466">
    <property type="entry name" value="Beta-lactam-related"/>
</dbReference>
<dbReference type="Pfam" id="PF00144">
    <property type="entry name" value="Beta-lactamase"/>
    <property type="match status" value="1"/>
</dbReference>
<name>A0A072P6J6_9EURO</name>
<feature type="domain" description="Beta-lactamase-related" evidence="1">
    <location>
        <begin position="114"/>
        <end position="408"/>
    </location>
</feature>
<dbReference type="InterPro" id="IPR012338">
    <property type="entry name" value="Beta-lactam/transpept-like"/>
</dbReference>
<dbReference type="OrthoDB" id="10250282at2759"/>
<dbReference type="InterPro" id="IPR058664">
    <property type="entry name" value="ARB_00930-like_C"/>
</dbReference>
<dbReference type="Gene3D" id="3.40.710.10">
    <property type="entry name" value="DD-peptidase/beta-lactamase superfamily"/>
    <property type="match status" value="1"/>
</dbReference>
<keyword evidence="4" id="KW-1185">Reference proteome</keyword>
<accession>A0A072P6J6</accession>
<evidence type="ECO:0000259" key="1">
    <source>
        <dbReference type="Pfam" id="PF00144"/>
    </source>
</evidence>
<dbReference type="Pfam" id="PF26335">
    <property type="entry name" value="ARB_00930_C"/>
    <property type="match status" value="1"/>
</dbReference>
<dbReference type="PANTHER" id="PTHR22935">
    <property type="entry name" value="PENICILLIN-BINDING PROTEIN"/>
    <property type="match status" value="1"/>
</dbReference>
<proteinExistence type="predicted"/>
<dbReference type="PANTHER" id="PTHR22935:SF97">
    <property type="entry name" value="BETA-LACTAMASE-RELATED DOMAIN-CONTAINING PROTEIN"/>
    <property type="match status" value="1"/>
</dbReference>
<feature type="domain" description="Beta-lactamase-like ARB-00930-like C-terminal" evidence="2">
    <location>
        <begin position="434"/>
        <end position="573"/>
    </location>
</feature>
<dbReference type="GeneID" id="25284255"/>
<dbReference type="HOGENOM" id="CLU_019706_0_0_1"/>
<dbReference type="RefSeq" id="XP_013257493.1">
    <property type="nucleotide sequence ID" value="XM_013402039.1"/>
</dbReference>
<protein>
    <submittedName>
        <fullName evidence="3">Uncharacterized protein</fullName>
    </submittedName>
</protein>
<sequence>MHAQRVLRSLIYTYLVQELLAQAFQPCAILGPRFPRPSAFAQDNSVQAAINDTTAAFDELIATGNSTFGTISNTTSFSIALFTSNDPLNLSHPFFFEYHYTAPALKENGLGTSNLDSNSIFRISTVSQVFTVWMFLIEAGEAYWVDPITKYVPELSNDKGRGSVTSGLFSWGDVSLGDLAGHLSGIPRDSTAPLANSRIAQDRVSQSPLLMDSLRWANSDLPEFFQDLTARYPVYLPGTTPIMSNTAFQLLSYALESIKQTTYEAIFNATAQAIGLRGSTLRQPPTTENVVVPGDNITQSGWSIDFGDEAAAISMYSTISDLSRAGVAMLNSTLVPSATTRRWLKPIVNTSNLRNDVGRPWIVYKATANQSPINPVIDILTSYGSVGRYSSYFGLVPDYNVGFTILAVDEIAAPDLNVHADIVGGFIAGLEKAAISQAAVRYAGVYSSNETNASLVMDKPDGIPGLSLTNFTVGDMNIRREIAVALNIAPAALSIRLYPSNVAEDTETGVFIFRAVFQDTDAPIDAGTPTCITWLTVDALNLNGKPLDLFIFTLEKGKVTGVQIPALDLQIAKAT</sequence>
<dbReference type="VEuPathDB" id="FungiDB:A1O9_09346"/>